<keyword evidence="3" id="KW-1185">Reference proteome</keyword>
<proteinExistence type="predicted"/>
<dbReference type="EMBL" id="JANPWB010000006">
    <property type="protein sequence ID" value="KAJ1181177.1"/>
    <property type="molecule type" value="Genomic_DNA"/>
</dbReference>
<gene>
    <name evidence="2" type="ORF">NDU88_006387</name>
</gene>
<accession>A0AAV7TX00</accession>
<comment type="caution">
    <text evidence="2">The sequence shown here is derived from an EMBL/GenBank/DDBJ whole genome shotgun (WGS) entry which is preliminary data.</text>
</comment>
<dbReference type="AlphaFoldDB" id="A0AAV7TX00"/>
<organism evidence="2 3">
    <name type="scientific">Pleurodeles waltl</name>
    <name type="common">Iberian ribbed newt</name>
    <dbReference type="NCBI Taxonomy" id="8319"/>
    <lineage>
        <taxon>Eukaryota</taxon>
        <taxon>Metazoa</taxon>
        <taxon>Chordata</taxon>
        <taxon>Craniata</taxon>
        <taxon>Vertebrata</taxon>
        <taxon>Euteleostomi</taxon>
        <taxon>Amphibia</taxon>
        <taxon>Batrachia</taxon>
        <taxon>Caudata</taxon>
        <taxon>Salamandroidea</taxon>
        <taxon>Salamandridae</taxon>
        <taxon>Pleurodelinae</taxon>
        <taxon>Pleurodeles</taxon>
    </lineage>
</organism>
<feature type="region of interest" description="Disordered" evidence="1">
    <location>
        <begin position="1"/>
        <end position="56"/>
    </location>
</feature>
<evidence type="ECO:0000313" key="2">
    <source>
        <dbReference type="EMBL" id="KAJ1181177.1"/>
    </source>
</evidence>
<reference evidence="2" key="1">
    <citation type="journal article" date="2022" name="bioRxiv">
        <title>Sequencing and chromosome-scale assembly of the giantPleurodeles waltlgenome.</title>
        <authorList>
            <person name="Brown T."/>
            <person name="Elewa A."/>
            <person name="Iarovenko S."/>
            <person name="Subramanian E."/>
            <person name="Araus A.J."/>
            <person name="Petzold A."/>
            <person name="Susuki M."/>
            <person name="Suzuki K.-i.T."/>
            <person name="Hayashi T."/>
            <person name="Toyoda A."/>
            <person name="Oliveira C."/>
            <person name="Osipova E."/>
            <person name="Leigh N.D."/>
            <person name="Simon A."/>
            <person name="Yun M.H."/>
        </authorList>
    </citation>
    <scope>NUCLEOTIDE SEQUENCE</scope>
    <source>
        <strain evidence="2">20211129_DDA</strain>
        <tissue evidence="2">Liver</tissue>
    </source>
</reference>
<dbReference type="Proteomes" id="UP001066276">
    <property type="component" value="Chromosome 3_2"/>
</dbReference>
<protein>
    <submittedName>
        <fullName evidence="2">Uncharacterized protein</fullName>
    </submittedName>
</protein>
<evidence type="ECO:0000256" key="1">
    <source>
        <dbReference type="SAM" id="MobiDB-lite"/>
    </source>
</evidence>
<sequence>MPMAPGVLLVPPGLNWKRFPGNRGSPRRQGSQGFLKSGKSEREKRRPPQPTTEAEHAEVDHALGIVWPHQDSLPSQACEQNKAGALQQTTFCAHRELVA</sequence>
<name>A0AAV7TX00_PLEWA</name>
<evidence type="ECO:0000313" key="3">
    <source>
        <dbReference type="Proteomes" id="UP001066276"/>
    </source>
</evidence>